<dbReference type="EMBL" id="BAAAYK010000038">
    <property type="protein sequence ID" value="GAA3355374.1"/>
    <property type="molecule type" value="Genomic_DNA"/>
</dbReference>
<protein>
    <submittedName>
        <fullName evidence="1">Uncharacterized protein</fullName>
    </submittedName>
</protein>
<dbReference type="Proteomes" id="UP001500483">
    <property type="component" value="Unassembled WGS sequence"/>
</dbReference>
<sequence length="227" mass="24389">MLRFFRRRTAQDAPHEVDDVAADARAKAAEFWRRWDELLPRVAAALGEGAPQQLDAELAAAVTALHPDLAFSLEQGGRTPYALVVSGQADPRVRPYTDAWLAAAPTGDALFEYHDAVPPVPDPTQVVVNLAGERWPLADVRVFAQVDEAEGVVDVAVYHPGFAAVEPAARSALTFLPLDAALGERLAADRLGRVETAEREPQGAIGLLEFRELVRGVGAADRPDDAG</sequence>
<evidence type="ECO:0000313" key="1">
    <source>
        <dbReference type="EMBL" id="GAA3355374.1"/>
    </source>
</evidence>
<gene>
    <name evidence="1" type="ORF">GCM10020366_15210</name>
</gene>
<proteinExistence type="predicted"/>
<accession>A0ABP6RNH5</accession>
<comment type="caution">
    <text evidence="1">The sequence shown here is derived from an EMBL/GenBank/DDBJ whole genome shotgun (WGS) entry which is preliminary data.</text>
</comment>
<reference evidence="2" key="1">
    <citation type="journal article" date="2019" name="Int. J. Syst. Evol. Microbiol.">
        <title>The Global Catalogue of Microorganisms (GCM) 10K type strain sequencing project: providing services to taxonomists for standard genome sequencing and annotation.</title>
        <authorList>
            <consortium name="The Broad Institute Genomics Platform"/>
            <consortium name="The Broad Institute Genome Sequencing Center for Infectious Disease"/>
            <person name="Wu L."/>
            <person name="Ma J."/>
        </authorList>
    </citation>
    <scope>NUCLEOTIDE SEQUENCE [LARGE SCALE GENOMIC DNA]</scope>
    <source>
        <strain evidence="2">JCM 9687</strain>
    </source>
</reference>
<organism evidence="1 2">
    <name type="scientific">Saccharopolyspora gregorii</name>
    <dbReference type="NCBI Taxonomy" id="33914"/>
    <lineage>
        <taxon>Bacteria</taxon>
        <taxon>Bacillati</taxon>
        <taxon>Actinomycetota</taxon>
        <taxon>Actinomycetes</taxon>
        <taxon>Pseudonocardiales</taxon>
        <taxon>Pseudonocardiaceae</taxon>
        <taxon>Saccharopolyspora</taxon>
    </lineage>
</organism>
<name>A0ABP6RNH5_9PSEU</name>
<keyword evidence="2" id="KW-1185">Reference proteome</keyword>
<evidence type="ECO:0000313" key="2">
    <source>
        <dbReference type="Proteomes" id="UP001500483"/>
    </source>
</evidence>